<protein>
    <submittedName>
        <fullName evidence="1">Uncharacterized protein</fullName>
    </submittedName>
</protein>
<comment type="caution">
    <text evidence="1">The sequence shown here is derived from an EMBL/GenBank/DDBJ whole genome shotgun (WGS) entry which is preliminary data.</text>
</comment>
<accession>A0A9D9DAV3</accession>
<dbReference type="Proteomes" id="UP000823631">
    <property type="component" value="Unassembled WGS sequence"/>
</dbReference>
<organism evidence="1 2">
    <name type="scientific">Candidatus Avisuccinivibrio stercorigallinarum</name>
    <dbReference type="NCBI Taxonomy" id="2840704"/>
    <lineage>
        <taxon>Bacteria</taxon>
        <taxon>Pseudomonadati</taxon>
        <taxon>Pseudomonadota</taxon>
        <taxon>Gammaproteobacteria</taxon>
        <taxon>Aeromonadales</taxon>
        <taxon>Succinivibrionaceae</taxon>
        <taxon>Succinivibrionaceae incertae sedis</taxon>
        <taxon>Candidatus Avisuccinivibrio</taxon>
    </lineage>
</organism>
<dbReference type="EMBL" id="JADINH010000168">
    <property type="protein sequence ID" value="MBO8416299.1"/>
    <property type="molecule type" value="Genomic_DNA"/>
</dbReference>
<reference evidence="1" key="2">
    <citation type="journal article" date="2021" name="PeerJ">
        <title>Extensive microbial diversity within the chicken gut microbiome revealed by metagenomics and culture.</title>
        <authorList>
            <person name="Gilroy R."/>
            <person name="Ravi A."/>
            <person name="Getino M."/>
            <person name="Pursley I."/>
            <person name="Horton D.L."/>
            <person name="Alikhan N.F."/>
            <person name="Baker D."/>
            <person name="Gharbi K."/>
            <person name="Hall N."/>
            <person name="Watson M."/>
            <person name="Adriaenssens E.M."/>
            <person name="Foster-Nyarko E."/>
            <person name="Jarju S."/>
            <person name="Secka A."/>
            <person name="Antonio M."/>
            <person name="Oren A."/>
            <person name="Chaudhuri R.R."/>
            <person name="La Ragione R."/>
            <person name="Hildebrand F."/>
            <person name="Pallen M.J."/>
        </authorList>
    </citation>
    <scope>NUCLEOTIDE SEQUENCE</scope>
    <source>
        <strain evidence="1">17213</strain>
    </source>
</reference>
<reference evidence="1" key="1">
    <citation type="submission" date="2020-10" db="EMBL/GenBank/DDBJ databases">
        <authorList>
            <person name="Gilroy R."/>
        </authorList>
    </citation>
    <scope>NUCLEOTIDE SEQUENCE</scope>
    <source>
        <strain evidence="1">17213</strain>
    </source>
</reference>
<dbReference type="AlphaFoldDB" id="A0A9D9DAV3"/>
<proteinExistence type="predicted"/>
<gene>
    <name evidence="1" type="ORF">IAB19_07975</name>
</gene>
<sequence length="229" mass="25639">MLNTTLSEAELRAVQELSQIRRPMFFSMPAGPKQSAVLDELQRRFKDFPLLRLDLAGLAAAVHSEAEFKQAFVRLLLERARELGIEIPKPEQRHSLSCMQSLLAQLPDGSLAVLVENSVAPLEKFTSIEADRKRAVQKVLPAGPEHEVSRSLQGLYYAMLRGRCKLRFALICGAYRAEDLYTFNEGWFFDDYANEPEFAALRQCQTAHSGSVLNVNETKGRPQASGAQT</sequence>
<evidence type="ECO:0000313" key="2">
    <source>
        <dbReference type="Proteomes" id="UP000823631"/>
    </source>
</evidence>
<name>A0A9D9DAV3_9GAMM</name>
<evidence type="ECO:0000313" key="1">
    <source>
        <dbReference type="EMBL" id="MBO8416299.1"/>
    </source>
</evidence>